<dbReference type="PANTHER" id="PTHR43166">
    <property type="entry name" value="AMINO ACID IMPORT ATP-BINDING PROTEIN"/>
    <property type="match status" value="1"/>
</dbReference>
<evidence type="ECO:0000256" key="3">
    <source>
        <dbReference type="ARBA" id="ARBA00020019"/>
    </source>
</evidence>
<protein>
    <recommendedName>
        <fullName evidence="3">Cell division ATP-binding protein FtsE</fullName>
    </recommendedName>
</protein>
<comment type="caution">
    <text evidence="12">The sequence shown here is derived from an EMBL/GenBank/DDBJ whole genome shotgun (WGS) entry which is preliminary data.</text>
</comment>
<evidence type="ECO:0000313" key="12">
    <source>
        <dbReference type="EMBL" id="OUI78194.1"/>
    </source>
</evidence>
<dbReference type="InterPro" id="IPR017871">
    <property type="entry name" value="ABC_transporter-like_CS"/>
</dbReference>
<dbReference type="InterPro" id="IPR050086">
    <property type="entry name" value="MetN_ABC_transporter-like"/>
</dbReference>
<dbReference type="GO" id="GO:0005886">
    <property type="term" value="C:plasma membrane"/>
    <property type="evidence" value="ECO:0007669"/>
    <property type="project" value="UniProtKB-ARBA"/>
</dbReference>
<dbReference type="GO" id="GO:0006865">
    <property type="term" value="P:amino acid transport"/>
    <property type="evidence" value="ECO:0007669"/>
    <property type="project" value="UniProtKB-KW"/>
</dbReference>
<dbReference type="AlphaFoldDB" id="A0A251ZU54"/>
<dbReference type="InterPro" id="IPR003593">
    <property type="entry name" value="AAA+_ATPase"/>
</dbReference>
<dbReference type="Gene3D" id="3.40.50.300">
    <property type="entry name" value="P-loop containing nucleotide triphosphate hydrolases"/>
    <property type="match status" value="1"/>
</dbReference>
<dbReference type="SUPFAM" id="SSF52540">
    <property type="entry name" value="P-loop containing nucleoside triphosphate hydrolases"/>
    <property type="match status" value="1"/>
</dbReference>
<evidence type="ECO:0000256" key="8">
    <source>
        <dbReference type="ARBA" id="ARBA00022967"/>
    </source>
</evidence>
<dbReference type="FunFam" id="3.40.50.300:FF:000056">
    <property type="entry name" value="Cell division ATP-binding protein FtsE"/>
    <property type="match status" value="1"/>
</dbReference>
<feature type="domain" description="ABC transporter" evidence="11">
    <location>
        <begin position="16"/>
        <end position="251"/>
    </location>
</feature>
<dbReference type="PROSITE" id="PS00211">
    <property type="entry name" value="ABC_TRANSPORTER_1"/>
    <property type="match status" value="1"/>
</dbReference>
<keyword evidence="9" id="KW-0029">Amino-acid transport</keyword>
<dbReference type="SUPFAM" id="SSF55021">
    <property type="entry name" value="ACT-like"/>
    <property type="match status" value="1"/>
</dbReference>
<dbReference type="InterPro" id="IPR018449">
    <property type="entry name" value="NIL_domain"/>
</dbReference>
<dbReference type="InterPro" id="IPR045865">
    <property type="entry name" value="ACT-like_dom_sf"/>
</dbReference>
<keyword evidence="8" id="KW-1278">Translocase</keyword>
<dbReference type="InterPro" id="IPR003439">
    <property type="entry name" value="ABC_transporter-like_ATP-bd"/>
</dbReference>
<dbReference type="Gene3D" id="3.30.70.260">
    <property type="match status" value="1"/>
</dbReference>
<dbReference type="PANTHER" id="PTHR43166:SF30">
    <property type="entry name" value="METHIONINE IMPORT ATP-BINDING PROTEIN METN"/>
    <property type="match status" value="1"/>
</dbReference>
<evidence type="ECO:0000256" key="2">
    <source>
        <dbReference type="ARBA" id="ARBA00005417"/>
    </source>
</evidence>
<dbReference type="SMART" id="SM00382">
    <property type="entry name" value="AAA"/>
    <property type="match status" value="1"/>
</dbReference>
<evidence type="ECO:0000256" key="10">
    <source>
        <dbReference type="ARBA" id="ARBA00023136"/>
    </source>
</evidence>
<evidence type="ECO:0000313" key="13">
    <source>
        <dbReference type="Proteomes" id="UP000194946"/>
    </source>
</evidence>
<evidence type="ECO:0000256" key="9">
    <source>
        <dbReference type="ARBA" id="ARBA00022970"/>
    </source>
</evidence>
<organism evidence="12 13">
    <name type="scientific">Commensalibacter intestini</name>
    <dbReference type="NCBI Taxonomy" id="479936"/>
    <lineage>
        <taxon>Bacteria</taxon>
        <taxon>Pseudomonadati</taxon>
        <taxon>Pseudomonadota</taxon>
        <taxon>Alphaproteobacteria</taxon>
        <taxon>Acetobacterales</taxon>
        <taxon>Acetobacteraceae</taxon>
    </lineage>
</organism>
<comment type="function">
    <text evidence="1">Part of the ABC transporter FtsEX involved in cellular division. Important for assembly or stability of the septal ring.</text>
</comment>
<evidence type="ECO:0000256" key="7">
    <source>
        <dbReference type="ARBA" id="ARBA00022840"/>
    </source>
</evidence>
<keyword evidence="5" id="KW-1003">Cell membrane</keyword>
<evidence type="ECO:0000256" key="6">
    <source>
        <dbReference type="ARBA" id="ARBA00022741"/>
    </source>
</evidence>
<dbReference type="Pfam" id="PF00005">
    <property type="entry name" value="ABC_tran"/>
    <property type="match status" value="1"/>
</dbReference>
<gene>
    <name evidence="12" type="ORF">HK18_09085</name>
</gene>
<evidence type="ECO:0000259" key="11">
    <source>
        <dbReference type="PROSITE" id="PS50893"/>
    </source>
</evidence>
<evidence type="ECO:0000256" key="1">
    <source>
        <dbReference type="ARBA" id="ARBA00002579"/>
    </source>
</evidence>
<keyword evidence="4" id="KW-0813">Transport</keyword>
<dbReference type="GO" id="GO:0005524">
    <property type="term" value="F:ATP binding"/>
    <property type="evidence" value="ECO:0007669"/>
    <property type="project" value="UniProtKB-KW"/>
</dbReference>
<dbReference type="Pfam" id="PF09383">
    <property type="entry name" value="NIL"/>
    <property type="match status" value="1"/>
</dbReference>
<dbReference type="EMBL" id="JOPB01000007">
    <property type="protein sequence ID" value="OUI78194.1"/>
    <property type="molecule type" value="Genomic_DNA"/>
</dbReference>
<dbReference type="PROSITE" id="PS50893">
    <property type="entry name" value="ABC_TRANSPORTER_2"/>
    <property type="match status" value="1"/>
</dbReference>
<keyword evidence="6" id="KW-0547">Nucleotide-binding</keyword>
<dbReference type="RefSeq" id="WP_008853357.1">
    <property type="nucleotide sequence ID" value="NZ_JOPB01000007.1"/>
</dbReference>
<reference evidence="13" key="1">
    <citation type="submission" date="2014-06" db="EMBL/GenBank/DDBJ databases">
        <authorList>
            <person name="Winans N.J."/>
            <person name="Newell P.D."/>
            <person name="Douglas A.E."/>
        </authorList>
    </citation>
    <scope>NUCLEOTIDE SEQUENCE [LARGE SCALE GENOMIC DNA]</scope>
    <source>
        <strain evidence="13">DmL_052</strain>
    </source>
</reference>
<evidence type="ECO:0000256" key="5">
    <source>
        <dbReference type="ARBA" id="ARBA00022475"/>
    </source>
</evidence>
<keyword evidence="13" id="KW-1185">Reference proteome</keyword>
<evidence type="ECO:0000256" key="4">
    <source>
        <dbReference type="ARBA" id="ARBA00022448"/>
    </source>
</evidence>
<dbReference type="InterPro" id="IPR027417">
    <property type="entry name" value="P-loop_NTPase"/>
</dbReference>
<accession>A0A251ZU54</accession>
<dbReference type="GO" id="GO:0016887">
    <property type="term" value="F:ATP hydrolysis activity"/>
    <property type="evidence" value="ECO:0007669"/>
    <property type="project" value="InterPro"/>
</dbReference>
<name>A0A251ZU54_9PROT</name>
<keyword evidence="10" id="KW-0472">Membrane</keyword>
<keyword evidence="7 12" id="KW-0067">ATP-binding</keyword>
<proteinExistence type="inferred from homology"/>
<dbReference type="Proteomes" id="UP000194946">
    <property type="component" value="Unassembled WGS sequence"/>
</dbReference>
<sequence>MTLSPSDIPNSTTPVVEFKEVCRAFSGHVALSNLSFQVKKGEIMGIIGRSGAGKTTLLRCLAGLEKPDTGEVRIEGKNIANLPRKELLPLQQRIGLVFQHFNLLSAKTVIDNIILPLKISGLYAGKHHERAKELLELVGLPDKANDYPAQLSGGQKQRVGIARALAANPALLLCDEATSALDPETTRSIIDLLLQINKQLKLTIVLITHEMSVVRLLADRVIVLNKGQIAEEGHVTQIFSHPKTDITKQLLTEERPTLPDSITRLLHSDPLPNDYAILHVIMLGTVVRKPLIADLQKDYNISASLLEGSISHIRETPIGTSFLAVPADDCNKTIDALNDMGVESVESLGYVSL</sequence>
<dbReference type="SMART" id="SM00930">
    <property type="entry name" value="NIL"/>
    <property type="match status" value="1"/>
</dbReference>
<comment type="similarity">
    <text evidence="2">Belongs to the ABC transporter superfamily.</text>
</comment>